<sequence>MKIIQATFYINDDKRADFLADIFPLITSARLEEGCLKYDLYESVEKKNQFVMIENWQNQEAVEQHNQNPLLIKLFGNMPEYAEKKTELTVTEKED</sequence>
<dbReference type="PANTHER" id="PTHR33336">
    <property type="entry name" value="QUINOL MONOOXYGENASE YGIN-RELATED"/>
    <property type="match status" value="1"/>
</dbReference>
<protein>
    <submittedName>
        <fullName evidence="2">Quinol monooxygenase</fullName>
    </submittedName>
</protein>
<comment type="caution">
    <text evidence="2">The sequence shown here is derived from an EMBL/GenBank/DDBJ whole genome shotgun (WGS) entry which is preliminary data.</text>
</comment>
<dbReference type="PROSITE" id="PS51725">
    <property type="entry name" value="ABM"/>
    <property type="match status" value="1"/>
</dbReference>
<dbReference type="InterPro" id="IPR050744">
    <property type="entry name" value="AI-2_Isomerase_LsrG"/>
</dbReference>
<dbReference type="AlphaFoldDB" id="A0AAP5K834"/>
<evidence type="ECO:0000259" key="1">
    <source>
        <dbReference type="PROSITE" id="PS51725"/>
    </source>
</evidence>
<organism evidence="2 3">
    <name type="scientific">Enterococcus raffinosus</name>
    <dbReference type="NCBI Taxonomy" id="71452"/>
    <lineage>
        <taxon>Bacteria</taxon>
        <taxon>Bacillati</taxon>
        <taxon>Bacillota</taxon>
        <taxon>Bacilli</taxon>
        <taxon>Lactobacillales</taxon>
        <taxon>Enterococcaceae</taxon>
        <taxon>Enterococcus</taxon>
    </lineage>
</organism>
<proteinExistence type="predicted"/>
<evidence type="ECO:0000313" key="3">
    <source>
        <dbReference type="Proteomes" id="UP001254770"/>
    </source>
</evidence>
<reference evidence="2" key="1">
    <citation type="submission" date="2023-03" db="EMBL/GenBank/DDBJ databases">
        <authorList>
            <person name="Shen W."/>
            <person name="Cai J."/>
        </authorList>
    </citation>
    <scope>NUCLEOTIDE SEQUENCE</scope>
    <source>
        <strain evidence="2">Y15</strain>
    </source>
</reference>
<dbReference type="Proteomes" id="UP001254770">
    <property type="component" value="Unassembled WGS sequence"/>
</dbReference>
<accession>A0AAP5K834</accession>
<keyword evidence="2" id="KW-0503">Monooxygenase</keyword>
<dbReference type="RefSeq" id="WP_218255568.1">
    <property type="nucleotide sequence ID" value="NZ_CP072888.1"/>
</dbReference>
<dbReference type="EMBL" id="JARPXL010000006">
    <property type="protein sequence ID" value="MDT2544361.1"/>
    <property type="molecule type" value="Genomic_DNA"/>
</dbReference>
<gene>
    <name evidence="2" type="ORF">P7D69_08440</name>
</gene>
<feature type="domain" description="ABM" evidence="1">
    <location>
        <begin position="2"/>
        <end position="90"/>
    </location>
</feature>
<dbReference type="Pfam" id="PF03992">
    <property type="entry name" value="ABM"/>
    <property type="match status" value="1"/>
</dbReference>
<dbReference type="PANTHER" id="PTHR33336:SF3">
    <property type="entry name" value="ABM DOMAIN-CONTAINING PROTEIN"/>
    <property type="match status" value="1"/>
</dbReference>
<evidence type="ECO:0000313" key="2">
    <source>
        <dbReference type="EMBL" id="MDT2544361.1"/>
    </source>
</evidence>
<dbReference type="GeneID" id="67040086"/>
<name>A0AAP5K834_9ENTE</name>
<dbReference type="GO" id="GO:0004497">
    <property type="term" value="F:monooxygenase activity"/>
    <property type="evidence" value="ECO:0007669"/>
    <property type="project" value="UniProtKB-KW"/>
</dbReference>
<dbReference type="InterPro" id="IPR007138">
    <property type="entry name" value="ABM_dom"/>
</dbReference>
<keyword evidence="2" id="KW-0560">Oxidoreductase</keyword>